<dbReference type="OrthoDB" id="5961at2759"/>
<evidence type="ECO:0000313" key="4">
    <source>
        <dbReference type="EMBL" id="KAJ1954846.1"/>
    </source>
</evidence>
<feature type="compositionally biased region" description="Polar residues" evidence="1">
    <location>
        <begin position="79"/>
        <end position="93"/>
    </location>
</feature>
<keyword evidence="2" id="KW-1133">Transmembrane helix</keyword>
<evidence type="ECO:0000256" key="1">
    <source>
        <dbReference type="SAM" id="MobiDB-lite"/>
    </source>
</evidence>
<dbReference type="InterPro" id="IPR018767">
    <property type="entry name" value="Brl1/Brr6_dom"/>
</dbReference>
<keyword evidence="2" id="KW-0812">Transmembrane</keyword>
<protein>
    <recommendedName>
        <fullName evidence="3">Brl1/Brr6 domain-containing protein</fullName>
    </recommendedName>
</protein>
<keyword evidence="2" id="KW-0472">Membrane</keyword>
<dbReference type="Proteomes" id="UP001150925">
    <property type="component" value="Unassembled WGS sequence"/>
</dbReference>
<keyword evidence="5" id="KW-1185">Reference proteome</keyword>
<evidence type="ECO:0000313" key="5">
    <source>
        <dbReference type="Proteomes" id="UP001150925"/>
    </source>
</evidence>
<accession>A0A9W8E0T7</accession>
<evidence type="ECO:0000259" key="3">
    <source>
        <dbReference type="SMART" id="SM01042"/>
    </source>
</evidence>
<comment type="caution">
    <text evidence="4">The sequence shown here is derived from an EMBL/GenBank/DDBJ whole genome shotgun (WGS) entry which is preliminary data.</text>
</comment>
<dbReference type="InterPro" id="IPR040202">
    <property type="entry name" value="Brl1/Brr6"/>
</dbReference>
<dbReference type="SMART" id="SM01042">
    <property type="entry name" value="Brr6_like_C_C"/>
    <property type="match status" value="1"/>
</dbReference>
<dbReference type="EMBL" id="JANBPY010002472">
    <property type="protein sequence ID" value="KAJ1954846.1"/>
    <property type="molecule type" value="Genomic_DNA"/>
</dbReference>
<proteinExistence type="predicted"/>
<evidence type="ECO:0000256" key="2">
    <source>
        <dbReference type="SAM" id="Phobius"/>
    </source>
</evidence>
<dbReference type="GO" id="GO:0055088">
    <property type="term" value="P:lipid homeostasis"/>
    <property type="evidence" value="ECO:0007669"/>
    <property type="project" value="InterPro"/>
</dbReference>
<feature type="domain" description="Brl1/Brr6" evidence="3">
    <location>
        <begin position="157"/>
        <end position="290"/>
    </location>
</feature>
<dbReference type="GO" id="GO:0006998">
    <property type="term" value="P:nuclear envelope organization"/>
    <property type="evidence" value="ECO:0007669"/>
    <property type="project" value="InterPro"/>
</dbReference>
<dbReference type="PANTHER" id="PTHR28136">
    <property type="entry name" value="NUCLEUS EXPORT PROTEIN BRR6"/>
    <property type="match status" value="1"/>
</dbReference>
<feature type="transmembrane region" description="Helical" evidence="2">
    <location>
        <begin position="268"/>
        <end position="286"/>
    </location>
</feature>
<dbReference type="AlphaFoldDB" id="A0A9W8E0T7"/>
<sequence length="360" mass="40414">LGAAASISALSIQDQKERPVHNSVTKRILKKRHDVFHDEQAWRPSPAQETPVKGGHYGSLSLTQQRRRKREGMGGITYRNRSNRSASVLQGSGVSDDELASTDGHTSDDEQHSQLMHTPRFPHQMYGTLVHPDANMYSSHHPPAQNGPAIHELPFVLGGYVQLLLNVFLTAVCGYIVYQFVLTIHHDVNIKVDEYSSDILQEMSVCTKNYIENRCSPDTRVPAMETACLNWESCMNRDPKVVGRAKVSAETFAEIINGFIDPISYKTMAFFAVLLFGSVLLSHFAFNFMRHRNQKPAPVPTLTSHHPAPSVAPPYYAAPVTPYHHHHLAHYPSVFPPPSTVRRQRSTRFRPKFGQESSQS</sequence>
<dbReference type="Pfam" id="PF10104">
    <property type="entry name" value="Brr6_like_C_C"/>
    <property type="match status" value="1"/>
</dbReference>
<gene>
    <name evidence="4" type="ORF">IWQ62_005659</name>
</gene>
<dbReference type="GO" id="GO:0031965">
    <property type="term" value="C:nuclear membrane"/>
    <property type="evidence" value="ECO:0007669"/>
    <property type="project" value="InterPro"/>
</dbReference>
<name>A0A9W8E0T7_9FUNG</name>
<feature type="compositionally biased region" description="Basic residues" evidence="1">
    <location>
        <begin position="342"/>
        <end position="351"/>
    </location>
</feature>
<dbReference type="PANTHER" id="PTHR28136:SF1">
    <property type="entry name" value="NUCLEUS EXPORT PROTEIN BRL1"/>
    <property type="match status" value="1"/>
</dbReference>
<organism evidence="4 5">
    <name type="scientific">Dispira parvispora</name>
    <dbReference type="NCBI Taxonomy" id="1520584"/>
    <lineage>
        <taxon>Eukaryota</taxon>
        <taxon>Fungi</taxon>
        <taxon>Fungi incertae sedis</taxon>
        <taxon>Zoopagomycota</taxon>
        <taxon>Kickxellomycotina</taxon>
        <taxon>Dimargaritomycetes</taxon>
        <taxon>Dimargaritales</taxon>
        <taxon>Dimargaritaceae</taxon>
        <taxon>Dispira</taxon>
    </lineage>
</organism>
<reference evidence="4" key="1">
    <citation type="submission" date="2022-07" db="EMBL/GenBank/DDBJ databases">
        <title>Phylogenomic reconstructions and comparative analyses of Kickxellomycotina fungi.</title>
        <authorList>
            <person name="Reynolds N.K."/>
            <person name="Stajich J.E."/>
            <person name="Barry K."/>
            <person name="Grigoriev I.V."/>
            <person name="Crous P."/>
            <person name="Smith M.E."/>
        </authorList>
    </citation>
    <scope>NUCLEOTIDE SEQUENCE</scope>
    <source>
        <strain evidence="4">RSA 1196</strain>
    </source>
</reference>
<feature type="non-terminal residue" evidence="4">
    <location>
        <position position="1"/>
    </location>
</feature>
<feature type="region of interest" description="Disordered" evidence="1">
    <location>
        <begin position="334"/>
        <end position="360"/>
    </location>
</feature>
<feature type="region of interest" description="Disordered" evidence="1">
    <location>
        <begin position="39"/>
        <end position="113"/>
    </location>
</feature>